<comment type="caution">
    <text evidence="1">The sequence shown here is derived from an EMBL/GenBank/DDBJ whole genome shotgun (WGS) entry which is preliminary data.</text>
</comment>
<proteinExistence type="predicted"/>
<evidence type="ECO:0000313" key="2">
    <source>
        <dbReference type="Proteomes" id="UP001500618"/>
    </source>
</evidence>
<organism evidence="1 2">
    <name type="scientific">Fodinicola feengrottensis</name>
    <dbReference type="NCBI Taxonomy" id="435914"/>
    <lineage>
        <taxon>Bacteria</taxon>
        <taxon>Bacillati</taxon>
        <taxon>Actinomycetota</taxon>
        <taxon>Actinomycetes</taxon>
        <taxon>Mycobacteriales</taxon>
        <taxon>Fodinicola</taxon>
    </lineage>
</organism>
<dbReference type="RefSeq" id="WP_344306187.1">
    <property type="nucleotide sequence ID" value="NZ_BAAANY010000001.1"/>
</dbReference>
<sequence>MAKVIVPVGFDNGPRYAADNTETDYYEIVLAHGDSAELPPDAYRVWTLAFADLQAHRDLVFTRERLVKLAAAGPETVEQAETLVESLIQSDALAEYEPGTQSAIDFLRGHRMFPFAEGMGSTRERPEMFRIGRNGEVLLEVYSDIYSIWSLNLDSPSIWAMIEWFSQQSSPLTAEQTAHMFAQVVPTLVALQLGYLQPS</sequence>
<dbReference type="EMBL" id="BAAANY010000001">
    <property type="protein sequence ID" value="GAA1656128.1"/>
    <property type="molecule type" value="Genomic_DNA"/>
</dbReference>
<dbReference type="Proteomes" id="UP001500618">
    <property type="component" value="Unassembled WGS sequence"/>
</dbReference>
<evidence type="ECO:0000313" key="1">
    <source>
        <dbReference type="EMBL" id="GAA1656128.1"/>
    </source>
</evidence>
<gene>
    <name evidence="1" type="ORF">GCM10009765_01730</name>
</gene>
<accession>A0ABN2FQ23</accession>
<reference evidence="1 2" key="1">
    <citation type="journal article" date="2019" name="Int. J. Syst. Evol. Microbiol.">
        <title>The Global Catalogue of Microorganisms (GCM) 10K type strain sequencing project: providing services to taxonomists for standard genome sequencing and annotation.</title>
        <authorList>
            <consortium name="The Broad Institute Genomics Platform"/>
            <consortium name="The Broad Institute Genome Sequencing Center for Infectious Disease"/>
            <person name="Wu L."/>
            <person name="Ma J."/>
        </authorList>
    </citation>
    <scope>NUCLEOTIDE SEQUENCE [LARGE SCALE GENOMIC DNA]</scope>
    <source>
        <strain evidence="1 2">JCM 14718</strain>
    </source>
</reference>
<keyword evidence="2" id="KW-1185">Reference proteome</keyword>
<name>A0ABN2FQ23_9ACTN</name>
<protein>
    <submittedName>
        <fullName evidence="1">Uncharacterized protein</fullName>
    </submittedName>
</protein>